<feature type="coiled-coil region" evidence="5">
    <location>
        <begin position="228"/>
        <end position="255"/>
    </location>
</feature>
<keyword evidence="6" id="KW-0732">Signal</keyword>
<feature type="domain" description="OmpA-like" evidence="7">
    <location>
        <begin position="314"/>
        <end position="427"/>
    </location>
</feature>
<dbReference type="PRINTS" id="PR01021">
    <property type="entry name" value="OMPADOMAIN"/>
</dbReference>
<dbReference type="SUPFAM" id="SSF103647">
    <property type="entry name" value="TSP type-3 repeat"/>
    <property type="match status" value="1"/>
</dbReference>
<dbReference type="EMBL" id="JBHZPZ010000004">
    <property type="protein sequence ID" value="MFE3867442.1"/>
    <property type="molecule type" value="Genomic_DNA"/>
</dbReference>
<dbReference type="PROSITE" id="PS51123">
    <property type="entry name" value="OMPA_2"/>
    <property type="match status" value="1"/>
</dbReference>
<organism evidence="8 9">
    <name type="scientific">Flavobacterium xylosi</name>
    <dbReference type="NCBI Taxonomy" id="3230415"/>
    <lineage>
        <taxon>Bacteria</taxon>
        <taxon>Pseudomonadati</taxon>
        <taxon>Bacteroidota</taxon>
        <taxon>Flavobacteriia</taxon>
        <taxon>Flavobacteriales</taxon>
        <taxon>Flavobacteriaceae</taxon>
        <taxon>Flavobacterium</taxon>
    </lineage>
</organism>
<evidence type="ECO:0000259" key="7">
    <source>
        <dbReference type="PROSITE" id="PS51123"/>
    </source>
</evidence>
<keyword evidence="3" id="KW-0998">Cell outer membrane</keyword>
<dbReference type="InterPro" id="IPR028974">
    <property type="entry name" value="TSP_type-3_rpt"/>
</dbReference>
<sequence>MKKIVLSLVFASVMTTMSAQTETLKSTDTLVETNFNKWSVELAGGFNKYQGSETSGYSTSLISPYVVDLGVRYMLNNKFGLKADFGYNSFTNEAVSKSFDTKYYRVDLQGVANLGRIMSFETWTKSIGLLGHAGVGLSFLERKYPSYKKDRMGNFMAGLTGQIKLSDRIALTGDFTTILNAKQDLAFDGASSTKISGFSGVLFNGTVGITVYLGKNAKHADWDWINGNKETEDKLKELERRIADLETLSNDTDRDGVVDYLDVEPNSIGGVMVDTKGRSIDNNNNGIPDELESYMVKKYGDPTTSSLKTSNESIKNLINNGYIATYFDFGKSAPTNVSTGGIDFILTYLKNNPSATVDIIGHADEIGKSAYNNKLSDARANSVKNTLVKAKIDPSRLNVIPAGEDTSVDKDSDIARRLVRRVTFRVK</sequence>
<keyword evidence="9" id="KW-1185">Reference proteome</keyword>
<evidence type="ECO:0000256" key="1">
    <source>
        <dbReference type="ARBA" id="ARBA00004442"/>
    </source>
</evidence>
<protein>
    <submittedName>
        <fullName evidence="8">OmpA family protein</fullName>
    </submittedName>
</protein>
<dbReference type="InterPro" id="IPR006665">
    <property type="entry name" value="OmpA-like"/>
</dbReference>
<dbReference type="CDD" id="cd07185">
    <property type="entry name" value="OmpA_C-like"/>
    <property type="match status" value="1"/>
</dbReference>
<keyword evidence="2 4" id="KW-0472">Membrane</keyword>
<keyword evidence="5" id="KW-0175">Coiled coil</keyword>
<dbReference type="RefSeq" id="WP_379854090.1">
    <property type="nucleotide sequence ID" value="NZ_JBHZPZ010000004.1"/>
</dbReference>
<dbReference type="Pfam" id="PF00691">
    <property type="entry name" value="OmpA"/>
    <property type="match status" value="1"/>
</dbReference>
<dbReference type="PANTHER" id="PTHR30329:SF21">
    <property type="entry name" value="LIPOPROTEIN YIAD-RELATED"/>
    <property type="match status" value="1"/>
</dbReference>
<proteinExistence type="predicted"/>
<evidence type="ECO:0000256" key="5">
    <source>
        <dbReference type="SAM" id="Coils"/>
    </source>
</evidence>
<dbReference type="Gene3D" id="3.30.1330.60">
    <property type="entry name" value="OmpA-like domain"/>
    <property type="match status" value="1"/>
</dbReference>
<gene>
    <name evidence="8" type="ORF">ACFX5E_05055</name>
</gene>
<evidence type="ECO:0000256" key="3">
    <source>
        <dbReference type="ARBA" id="ARBA00023237"/>
    </source>
</evidence>
<comment type="subcellular location">
    <subcellularLocation>
        <location evidence="1">Cell outer membrane</location>
    </subcellularLocation>
</comment>
<reference evidence="8 9" key="1">
    <citation type="submission" date="2024-06" db="EMBL/GenBank/DDBJ databases">
        <title>Flavobacterium spp. isolated from glacier.</title>
        <authorList>
            <person name="Han D."/>
        </authorList>
    </citation>
    <scope>NUCLEOTIDE SEQUENCE [LARGE SCALE GENOMIC DNA]</scope>
    <source>
        <strain evidence="8 9">LS2P90</strain>
    </source>
</reference>
<dbReference type="PANTHER" id="PTHR30329">
    <property type="entry name" value="STATOR ELEMENT OF FLAGELLAR MOTOR COMPLEX"/>
    <property type="match status" value="1"/>
</dbReference>
<comment type="caution">
    <text evidence="8">The sequence shown here is derived from an EMBL/GenBank/DDBJ whole genome shotgun (WGS) entry which is preliminary data.</text>
</comment>
<evidence type="ECO:0000313" key="9">
    <source>
        <dbReference type="Proteomes" id="UP001600109"/>
    </source>
</evidence>
<evidence type="ECO:0000256" key="2">
    <source>
        <dbReference type="ARBA" id="ARBA00023136"/>
    </source>
</evidence>
<dbReference type="Proteomes" id="UP001600109">
    <property type="component" value="Unassembled WGS sequence"/>
</dbReference>
<dbReference type="InterPro" id="IPR050330">
    <property type="entry name" value="Bact_OuterMem_StrucFunc"/>
</dbReference>
<evidence type="ECO:0000256" key="6">
    <source>
        <dbReference type="SAM" id="SignalP"/>
    </source>
</evidence>
<name>A0ABW6HTX2_9FLAO</name>
<dbReference type="SUPFAM" id="SSF103088">
    <property type="entry name" value="OmpA-like"/>
    <property type="match status" value="1"/>
</dbReference>
<accession>A0ABW6HTX2</accession>
<evidence type="ECO:0000256" key="4">
    <source>
        <dbReference type="PROSITE-ProRule" id="PRU00473"/>
    </source>
</evidence>
<dbReference type="InterPro" id="IPR036737">
    <property type="entry name" value="OmpA-like_sf"/>
</dbReference>
<evidence type="ECO:0000313" key="8">
    <source>
        <dbReference type="EMBL" id="MFE3867442.1"/>
    </source>
</evidence>
<feature type="chain" id="PRO_5047070417" evidence="6">
    <location>
        <begin position="22"/>
        <end position="427"/>
    </location>
</feature>
<dbReference type="InterPro" id="IPR006664">
    <property type="entry name" value="OMP_bac"/>
</dbReference>
<feature type="signal peptide" evidence="6">
    <location>
        <begin position="1"/>
        <end position="21"/>
    </location>
</feature>